<evidence type="ECO:0000313" key="3">
    <source>
        <dbReference type="EMBL" id="CCQ37988.1"/>
    </source>
</evidence>
<dbReference type="AlphaFoldDB" id="M1XLM6"/>
<evidence type="ECO:0008006" key="5">
    <source>
        <dbReference type="Google" id="ProtNLM"/>
    </source>
</evidence>
<dbReference type="Proteomes" id="UP000011867">
    <property type="component" value="Chromosome"/>
</dbReference>
<dbReference type="RefSeq" id="WP_015410715.1">
    <property type="nucleotide sequence ID" value="NC_020388.1"/>
</dbReference>
<protein>
    <recommendedName>
        <fullName evidence="5">HNH endonuclease</fullName>
    </recommendedName>
</protein>
<organism evidence="3 4">
    <name type="scientific">Natronomonas moolapensis (strain DSM 18674 / CECT 7526 / JCM 14361 / 8.8.11)</name>
    <dbReference type="NCBI Taxonomy" id="268739"/>
    <lineage>
        <taxon>Archaea</taxon>
        <taxon>Methanobacteriati</taxon>
        <taxon>Methanobacteriota</taxon>
        <taxon>Stenosarchaea group</taxon>
        <taxon>Halobacteria</taxon>
        <taxon>Halobacteriales</taxon>
        <taxon>Natronomonadaceae</taxon>
        <taxon>Natronomonas</taxon>
    </lineage>
</organism>
<feature type="transmembrane region" description="Helical" evidence="2">
    <location>
        <begin position="214"/>
        <end position="236"/>
    </location>
</feature>
<keyword evidence="2" id="KW-0472">Membrane</keyword>
<gene>
    <name evidence="3" type="ordered locus">Nmlp_3876</name>
</gene>
<keyword evidence="4" id="KW-1185">Reference proteome</keyword>
<keyword evidence="2" id="KW-1133">Transmembrane helix</keyword>
<dbReference type="EMBL" id="HF582854">
    <property type="protein sequence ID" value="CCQ37988.1"/>
    <property type="molecule type" value="Genomic_DNA"/>
</dbReference>
<dbReference type="GeneID" id="14653052"/>
<evidence type="ECO:0000313" key="4">
    <source>
        <dbReference type="Proteomes" id="UP000011867"/>
    </source>
</evidence>
<dbReference type="KEGG" id="nmo:Nmlp_3876"/>
<accession>M1XLM6</accession>
<dbReference type="OrthoDB" id="11472at2157"/>
<name>M1XLM6_NATM8</name>
<dbReference type="HOGENOM" id="CLU_1168602_0_0_2"/>
<feature type="region of interest" description="Disordered" evidence="1">
    <location>
        <begin position="1"/>
        <end position="21"/>
    </location>
</feature>
<evidence type="ECO:0000256" key="1">
    <source>
        <dbReference type="SAM" id="MobiDB-lite"/>
    </source>
</evidence>
<proteinExistence type="predicted"/>
<sequence length="237" mass="25525">MSLDLEPRAEKRRTRDGSGPRWDVIRGDVLERDGYACQRCGYEASVGDPDQELEVHNTEALGSPSLGDLDGLVTLCRPCHATLHGDDPAYGDLGDDAPMFPRPEAPPAVATMRSERQHVCERCQLVADEAGELAAYTGADRPHALCKPCAGALLEVGYGPDAFETAGRFDAEALRARAGDAPVRPSLLASGPVRATRPPETAIERFVHDTPIRYVANPIGVTVLFVLLGVLASFYLF</sequence>
<reference evidence="3 4" key="1">
    <citation type="journal article" date="2013" name="Genome Announc.">
        <title>Genome of the haloarchaeon Natronomonas moolapensis, a neutrophilic member of a previously haloalkaliphilic genus.</title>
        <authorList>
            <person name="Dyall-Smith M.L."/>
            <person name="Pfeiffer F."/>
            <person name="Oberwinkler T."/>
            <person name="Klee K."/>
            <person name="Rampp M."/>
            <person name="Palm P."/>
            <person name="Gross K."/>
            <person name="Schuster S.C."/>
            <person name="Oesterhelt D."/>
        </authorList>
    </citation>
    <scope>NUCLEOTIDE SEQUENCE [LARGE SCALE GENOMIC DNA]</scope>
    <source>
        <strain evidence="4">DSM 18674 / JCM 14361 / 8.8.11</strain>
    </source>
</reference>
<dbReference type="eggNOG" id="arCOG03898">
    <property type="taxonomic scope" value="Archaea"/>
</dbReference>
<keyword evidence="2" id="KW-0812">Transmembrane</keyword>
<evidence type="ECO:0000256" key="2">
    <source>
        <dbReference type="SAM" id="Phobius"/>
    </source>
</evidence>